<sequence>MERACSQSLLQCLSVLVSWIGASGLGLLLLRDRPTVQAKHPKAEDAFAIVPSERNTCPPLCRRGMATTQAKQAKEGSARVREKQSVRIGFRVLGSKIVGGIGNPRDTEGGRKSCFEACGSLLGAVLSGQVPGWRIEARGSKWQDRREKYSRSVNLAGGGSVWIRADRLSHTLAPVFDPPLTNGEARLLQADVYGSSPLSESEARGLESANLLPTDHHRHCAGVDSTHSSTSDRVQPREENHRGRKRFNGLLPLDTLDVMREAARLLRRHSDLLTTLTAVLICPISIIVLTHVLVTHKIIDWLAIRLEAFVLEGSVAVEFHTPYMKFIYQKLSEFLVTSAVNIPLAVTVNCLAKAGVVYTVASTYAGLKVSLGDILHRVVPRVWIRLIMTYVASCFIFVASGAAIALGMALLNGVFAALHVSSVIAFVLVGTLGLLSCGFFVFVQILLNIATVTCVLEDSFGFRALLRTLLLMQGRMQVAFWSYVVTASCGAFLSLLFEHRVTGTNDYTEYNSSAAWEGPLLVLMHSFVYLFDDIMSTVFYFTCPTCTSLDHFDRRPEFSAELAVSVASTSL</sequence>
<dbReference type="PANTHER" id="PTHR33133">
    <property type="entry name" value="OS08G0107100 PROTEIN-RELATED"/>
    <property type="match status" value="1"/>
</dbReference>
<gene>
    <name evidence="3" type="ORF">AXG93_1298s1100</name>
</gene>
<feature type="transmembrane region" description="Helical" evidence="2">
    <location>
        <begin position="272"/>
        <end position="294"/>
    </location>
</feature>
<feature type="region of interest" description="Disordered" evidence="1">
    <location>
        <begin position="221"/>
        <end position="241"/>
    </location>
</feature>
<keyword evidence="2" id="KW-0812">Transmembrane</keyword>
<feature type="transmembrane region" description="Helical" evidence="2">
    <location>
        <begin position="387"/>
        <end position="411"/>
    </location>
</feature>
<proteinExistence type="predicted"/>
<dbReference type="PANTHER" id="PTHR33133:SF1">
    <property type="entry name" value="EXPRESSED PROTEIN-RELATED"/>
    <property type="match status" value="1"/>
</dbReference>
<evidence type="ECO:0000313" key="4">
    <source>
        <dbReference type="Proteomes" id="UP000077202"/>
    </source>
</evidence>
<evidence type="ECO:0000256" key="1">
    <source>
        <dbReference type="SAM" id="MobiDB-lite"/>
    </source>
</evidence>
<feature type="transmembrane region" description="Helical" evidence="2">
    <location>
        <begin position="513"/>
        <end position="531"/>
    </location>
</feature>
<evidence type="ECO:0000256" key="2">
    <source>
        <dbReference type="SAM" id="Phobius"/>
    </source>
</evidence>
<accession>A0A176W0N3</accession>
<name>A0A176W0N3_MARPO</name>
<dbReference type="EMBL" id="LVLJ01002261">
    <property type="protein sequence ID" value="OAE26071.1"/>
    <property type="molecule type" value="Genomic_DNA"/>
</dbReference>
<dbReference type="AlphaFoldDB" id="A0A176W0N3"/>
<keyword evidence="4" id="KW-1185">Reference proteome</keyword>
<protein>
    <submittedName>
        <fullName evidence="3">Uncharacterized protein</fullName>
    </submittedName>
</protein>
<reference evidence="3" key="1">
    <citation type="submission" date="2016-03" db="EMBL/GenBank/DDBJ databases">
        <title>Mechanisms controlling the formation of the plant cell surface in tip-growing cells are functionally conserved among land plants.</title>
        <authorList>
            <person name="Honkanen S."/>
            <person name="Jones V.A."/>
            <person name="Morieri G."/>
            <person name="Champion C."/>
            <person name="Hetherington A.J."/>
            <person name="Kelly S."/>
            <person name="Saint-Marcoux D."/>
            <person name="Proust H."/>
            <person name="Prescott H."/>
            <person name="Dolan L."/>
        </authorList>
    </citation>
    <scope>NUCLEOTIDE SEQUENCE [LARGE SCALE GENOMIC DNA]</scope>
    <source>
        <tissue evidence="3">Whole gametophyte</tissue>
    </source>
</reference>
<evidence type="ECO:0000313" key="3">
    <source>
        <dbReference type="EMBL" id="OAE26071.1"/>
    </source>
</evidence>
<dbReference type="Proteomes" id="UP000077202">
    <property type="component" value="Unassembled WGS sequence"/>
</dbReference>
<organism evidence="3 4">
    <name type="scientific">Marchantia polymorpha subsp. ruderalis</name>
    <dbReference type="NCBI Taxonomy" id="1480154"/>
    <lineage>
        <taxon>Eukaryota</taxon>
        <taxon>Viridiplantae</taxon>
        <taxon>Streptophyta</taxon>
        <taxon>Embryophyta</taxon>
        <taxon>Marchantiophyta</taxon>
        <taxon>Marchantiopsida</taxon>
        <taxon>Marchantiidae</taxon>
        <taxon>Marchantiales</taxon>
        <taxon>Marchantiaceae</taxon>
        <taxon>Marchantia</taxon>
    </lineage>
</organism>
<feature type="transmembrane region" description="Helical" evidence="2">
    <location>
        <begin position="478"/>
        <end position="497"/>
    </location>
</feature>
<keyword evidence="2" id="KW-0472">Membrane</keyword>
<comment type="caution">
    <text evidence="3">The sequence shown here is derived from an EMBL/GenBank/DDBJ whole genome shotgun (WGS) entry which is preliminary data.</text>
</comment>
<feature type="transmembrane region" description="Helical" evidence="2">
    <location>
        <begin position="423"/>
        <end position="443"/>
    </location>
</feature>
<keyword evidence="2" id="KW-1133">Transmembrane helix</keyword>